<reference evidence="4 5" key="1">
    <citation type="submission" date="2017-07" db="EMBL/GenBank/DDBJ databases">
        <title>Draft whole genome sequences of clinical Proprionibacteriaceae strains.</title>
        <authorList>
            <person name="Bernier A.-M."/>
            <person name="Bernard K."/>
            <person name="Domingo M.-C."/>
        </authorList>
    </citation>
    <scope>NUCLEOTIDE SEQUENCE [LARGE SCALE GENOMIC DNA]</scope>
    <source>
        <strain evidence="4 5">NML 130396</strain>
    </source>
</reference>
<feature type="compositionally biased region" description="Pro residues" evidence="1">
    <location>
        <begin position="272"/>
        <end position="288"/>
    </location>
</feature>
<feature type="region of interest" description="Disordered" evidence="1">
    <location>
        <begin position="267"/>
        <end position="296"/>
    </location>
</feature>
<keyword evidence="5" id="KW-1185">Reference proteome</keyword>
<sequence length="403" mass="42413">MAAAALAVPSLLLAPLAYASPSPDPNAANPAFTITDPRITESSGLTRDTGNNVYWTVNDSGDKGIVYALGPDGKLRGTLEYAARPVDVEAVLMVGNRLYVGDIGDNQRKRPKIVVYYFDNPAPNDNRGGTFRAYDFVYPDGPHDAEAMLVDKQGRLLFVTKEGEGDIYAAPRQLRSDAPNVLTRVAQGPSFVTDGAVLPDGRLVLRSYVAVEVLSPDIFSTVGRAPLPFQPQGESIAVSLDGKSLLAGSEGPNSVVLQVPIPSELQVAPTPAASPPPSPATSPAPTPAAEPVEAPNQTNRTGTLIALLLALLVSLGAAAVVFFRGRGPARAAAVGGRKRTAEESENSADHGGLPARRAADPSSPEPAPATPVRPERGKPDLGRPLEDDEPTMIRHLHDDERRG</sequence>
<evidence type="ECO:0000313" key="4">
    <source>
        <dbReference type="EMBL" id="OYO24506.1"/>
    </source>
</evidence>
<feature type="region of interest" description="Disordered" evidence="1">
    <location>
        <begin position="331"/>
        <end position="403"/>
    </location>
</feature>
<dbReference type="AlphaFoldDB" id="A0A255HAZ2"/>
<dbReference type="EMBL" id="NMVQ01000003">
    <property type="protein sequence ID" value="OYO24506.1"/>
    <property type="molecule type" value="Genomic_DNA"/>
</dbReference>
<keyword evidence="2" id="KW-0812">Transmembrane</keyword>
<feature type="signal peptide" evidence="3">
    <location>
        <begin position="1"/>
        <end position="19"/>
    </location>
</feature>
<feature type="compositionally biased region" description="Basic and acidic residues" evidence="1">
    <location>
        <begin position="373"/>
        <end position="403"/>
    </location>
</feature>
<dbReference type="Proteomes" id="UP000216311">
    <property type="component" value="Unassembled WGS sequence"/>
</dbReference>
<dbReference type="InterPro" id="IPR015943">
    <property type="entry name" value="WD40/YVTN_repeat-like_dom_sf"/>
</dbReference>
<keyword evidence="2" id="KW-1133">Transmembrane helix</keyword>
<evidence type="ECO:0000313" key="5">
    <source>
        <dbReference type="Proteomes" id="UP000216311"/>
    </source>
</evidence>
<accession>A0A255HAZ2</accession>
<feature type="chain" id="PRO_5013327460" description="Esterase-like activity of phytase family protein" evidence="3">
    <location>
        <begin position="20"/>
        <end position="403"/>
    </location>
</feature>
<gene>
    <name evidence="4" type="ORF">CGZ93_03725</name>
</gene>
<evidence type="ECO:0000256" key="3">
    <source>
        <dbReference type="SAM" id="SignalP"/>
    </source>
</evidence>
<feature type="transmembrane region" description="Helical" evidence="2">
    <location>
        <begin position="304"/>
        <end position="323"/>
    </location>
</feature>
<dbReference type="InterPro" id="IPR011044">
    <property type="entry name" value="Quino_amine_DH_bsu"/>
</dbReference>
<keyword evidence="3" id="KW-0732">Signal</keyword>
<name>A0A255HAZ2_9ACTN</name>
<organism evidence="4 5">
    <name type="scientific">Enemella dayhoffiae</name>
    <dbReference type="NCBI Taxonomy" id="2016507"/>
    <lineage>
        <taxon>Bacteria</taxon>
        <taxon>Bacillati</taxon>
        <taxon>Actinomycetota</taxon>
        <taxon>Actinomycetes</taxon>
        <taxon>Propionibacteriales</taxon>
        <taxon>Propionibacteriaceae</taxon>
        <taxon>Enemella</taxon>
    </lineage>
</organism>
<comment type="caution">
    <text evidence="4">The sequence shown here is derived from an EMBL/GenBank/DDBJ whole genome shotgun (WGS) entry which is preliminary data.</text>
</comment>
<protein>
    <recommendedName>
        <fullName evidence="6">Esterase-like activity of phytase family protein</fullName>
    </recommendedName>
</protein>
<keyword evidence="2" id="KW-0472">Membrane</keyword>
<dbReference type="SUPFAM" id="SSF50969">
    <property type="entry name" value="YVTN repeat-like/Quinoprotein amine dehydrogenase"/>
    <property type="match status" value="1"/>
</dbReference>
<evidence type="ECO:0000256" key="1">
    <source>
        <dbReference type="SAM" id="MobiDB-lite"/>
    </source>
</evidence>
<evidence type="ECO:0000256" key="2">
    <source>
        <dbReference type="SAM" id="Phobius"/>
    </source>
</evidence>
<dbReference type="Gene3D" id="2.130.10.10">
    <property type="entry name" value="YVTN repeat-like/Quinoprotein amine dehydrogenase"/>
    <property type="match status" value="1"/>
</dbReference>
<proteinExistence type="predicted"/>
<evidence type="ECO:0008006" key="6">
    <source>
        <dbReference type="Google" id="ProtNLM"/>
    </source>
</evidence>